<dbReference type="EnsemblMetazoa" id="GPPI040438-RA">
    <property type="protein sequence ID" value="GPPI040438-PA"/>
    <property type="gene ID" value="GPPI040438"/>
</dbReference>
<organism evidence="2 3">
    <name type="scientific">Glossina palpalis gambiensis</name>
    <dbReference type="NCBI Taxonomy" id="67801"/>
    <lineage>
        <taxon>Eukaryota</taxon>
        <taxon>Metazoa</taxon>
        <taxon>Ecdysozoa</taxon>
        <taxon>Arthropoda</taxon>
        <taxon>Hexapoda</taxon>
        <taxon>Insecta</taxon>
        <taxon>Pterygota</taxon>
        <taxon>Neoptera</taxon>
        <taxon>Endopterygota</taxon>
        <taxon>Diptera</taxon>
        <taxon>Brachycera</taxon>
        <taxon>Muscomorpha</taxon>
        <taxon>Hippoboscoidea</taxon>
        <taxon>Glossinidae</taxon>
        <taxon>Glossina</taxon>
    </lineage>
</organism>
<feature type="transmembrane region" description="Helical" evidence="1">
    <location>
        <begin position="99"/>
        <end position="122"/>
    </location>
</feature>
<protein>
    <submittedName>
        <fullName evidence="2">Uncharacterized protein</fullName>
    </submittedName>
</protein>
<evidence type="ECO:0000313" key="2">
    <source>
        <dbReference type="EnsemblMetazoa" id="GPPI040438-PA"/>
    </source>
</evidence>
<evidence type="ECO:0000313" key="3">
    <source>
        <dbReference type="Proteomes" id="UP000092460"/>
    </source>
</evidence>
<dbReference type="VEuPathDB" id="VectorBase:GPPI040438"/>
<reference evidence="2" key="2">
    <citation type="submission" date="2020-05" db="UniProtKB">
        <authorList>
            <consortium name="EnsemblMetazoa"/>
        </authorList>
    </citation>
    <scope>IDENTIFICATION</scope>
    <source>
        <strain evidence="2">IAEA</strain>
    </source>
</reference>
<proteinExistence type="predicted"/>
<keyword evidence="3" id="KW-1185">Reference proteome</keyword>
<keyword evidence="1" id="KW-1133">Transmembrane helix</keyword>
<keyword evidence="1" id="KW-0812">Transmembrane</keyword>
<dbReference type="EMBL" id="JXJN01020414">
    <property type="status" value="NOT_ANNOTATED_CDS"/>
    <property type="molecule type" value="Genomic_DNA"/>
</dbReference>
<keyword evidence="1" id="KW-0472">Membrane</keyword>
<dbReference type="Proteomes" id="UP000092460">
    <property type="component" value="Unassembled WGS sequence"/>
</dbReference>
<sequence length="188" mass="21071">KKLPIENKYRANSTLRGQPVVKILHRDHILRDQVENITNYQLNENILKYVEICFQKTFFETTMRFMLLCLLSLKSSSSGSFACDCGSDSSNSYSGSSPISLISTLVFWALVEILVVVINFSFSDVEANDRTTVNCSCDRLIIVAPILLSLKRELVPSGFLSSSALDDFPPTCKCTRDFQHQGGRLKSC</sequence>
<dbReference type="AlphaFoldDB" id="A0A1B0BTY2"/>
<evidence type="ECO:0000256" key="1">
    <source>
        <dbReference type="SAM" id="Phobius"/>
    </source>
</evidence>
<reference evidence="3" key="1">
    <citation type="submission" date="2015-01" db="EMBL/GenBank/DDBJ databases">
        <authorList>
            <person name="Aksoy S."/>
            <person name="Warren W."/>
            <person name="Wilson R.K."/>
        </authorList>
    </citation>
    <scope>NUCLEOTIDE SEQUENCE [LARGE SCALE GENOMIC DNA]</scope>
    <source>
        <strain evidence="3">IAEA</strain>
    </source>
</reference>
<name>A0A1B0BTY2_9MUSC</name>
<accession>A0A1B0BTY2</accession>